<dbReference type="PRINTS" id="PR00095">
    <property type="entry name" value="ANTSNTHASEI"/>
</dbReference>
<dbReference type="InterPro" id="IPR005801">
    <property type="entry name" value="ADC_synthase"/>
</dbReference>
<dbReference type="InterPro" id="IPR006805">
    <property type="entry name" value="Anth_synth_I_N"/>
</dbReference>
<gene>
    <name evidence="17" type="ORF">EJO69_03210</name>
</gene>
<dbReference type="Pfam" id="PF04715">
    <property type="entry name" value="Anth_synt_I_N"/>
    <property type="match status" value="1"/>
</dbReference>
<dbReference type="InterPro" id="IPR015890">
    <property type="entry name" value="Chorismate_C"/>
</dbReference>
<evidence type="ECO:0000256" key="2">
    <source>
        <dbReference type="ARBA" id="ARBA00004873"/>
    </source>
</evidence>
<evidence type="ECO:0000256" key="3">
    <source>
        <dbReference type="ARBA" id="ARBA00009562"/>
    </source>
</evidence>
<dbReference type="InterPro" id="IPR019999">
    <property type="entry name" value="Anth_synth_I-like"/>
</dbReference>
<comment type="catalytic activity">
    <reaction evidence="14">
        <text>chorismate + L-glutamine = anthranilate + pyruvate + L-glutamate + H(+)</text>
        <dbReference type="Rhea" id="RHEA:21732"/>
        <dbReference type="ChEBI" id="CHEBI:15361"/>
        <dbReference type="ChEBI" id="CHEBI:15378"/>
        <dbReference type="ChEBI" id="CHEBI:16567"/>
        <dbReference type="ChEBI" id="CHEBI:29748"/>
        <dbReference type="ChEBI" id="CHEBI:29985"/>
        <dbReference type="ChEBI" id="CHEBI:58359"/>
        <dbReference type="EC" id="4.1.3.27"/>
    </reaction>
</comment>
<dbReference type="GO" id="GO:0046872">
    <property type="term" value="F:metal ion binding"/>
    <property type="evidence" value="ECO:0007669"/>
    <property type="project" value="UniProtKB-KW"/>
</dbReference>
<name>A0A3Q8WUD3_9ACTO</name>
<dbReference type="Proteomes" id="UP000270021">
    <property type="component" value="Chromosome"/>
</dbReference>
<comment type="subunit">
    <text evidence="4">Heterotetramer consisting of two non-identical subunits: a beta subunit (TrpG) and a large alpha subunit (TrpE).</text>
</comment>
<evidence type="ECO:0000256" key="1">
    <source>
        <dbReference type="ARBA" id="ARBA00001946"/>
    </source>
</evidence>
<comment type="function">
    <text evidence="13">Part of a heterotetrameric complex that catalyzes the two-step biosynthesis of anthranilate, an intermediate in the biosynthesis of L-tryptophan. In the first step, the glutamine-binding beta subunit (TrpG) of anthranilate synthase (AS) provides the glutamine amidotransferase activity which generates ammonia as a substrate that, along with chorismate, is used in the second step, catalyzed by the large alpha subunit of AS (TrpE) to produce anthranilate. In the absence of TrpG, TrpE can synthesize anthranilate directly from chorismate and high concentrations of ammonia.</text>
</comment>
<feature type="domain" description="Anthranilate synthase component I N-terminal" evidence="16">
    <location>
        <begin position="46"/>
        <end position="185"/>
    </location>
</feature>
<evidence type="ECO:0000256" key="7">
    <source>
        <dbReference type="ARBA" id="ARBA00022605"/>
    </source>
</evidence>
<dbReference type="GO" id="GO:0000162">
    <property type="term" value="P:L-tryptophan biosynthetic process"/>
    <property type="evidence" value="ECO:0007669"/>
    <property type="project" value="UniProtKB-KW"/>
</dbReference>
<organism evidence="17 18">
    <name type="scientific">Flaviflexus salsibiostraticola</name>
    <dbReference type="NCBI Taxonomy" id="1282737"/>
    <lineage>
        <taxon>Bacteria</taxon>
        <taxon>Bacillati</taxon>
        <taxon>Actinomycetota</taxon>
        <taxon>Actinomycetes</taxon>
        <taxon>Actinomycetales</taxon>
        <taxon>Actinomycetaceae</taxon>
        <taxon>Flaviflexus</taxon>
    </lineage>
</organism>
<evidence type="ECO:0000256" key="11">
    <source>
        <dbReference type="ARBA" id="ARBA00023141"/>
    </source>
</evidence>
<evidence type="ECO:0000256" key="14">
    <source>
        <dbReference type="ARBA" id="ARBA00047683"/>
    </source>
</evidence>
<evidence type="ECO:0000256" key="10">
    <source>
        <dbReference type="ARBA" id="ARBA00022842"/>
    </source>
</evidence>
<keyword evidence="12" id="KW-0456">Lyase</keyword>
<reference evidence="17 18" key="1">
    <citation type="submission" date="2018-12" db="EMBL/GenBank/DDBJ databases">
        <title>Complete genome sequence of Flaviflexus salsibiostraticola KCTC 33148.</title>
        <authorList>
            <person name="Bae J.-W."/>
        </authorList>
    </citation>
    <scope>NUCLEOTIDE SEQUENCE [LARGE SCALE GENOMIC DNA]</scope>
    <source>
        <strain evidence="17 18">KCTC 33148</strain>
    </source>
</reference>
<evidence type="ECO:0000313" key="17">
    <source>
        <dbReference type="EMBL" id="AZN29426.1"/>
    </source>
</evidence>
<dbReference type="Pfam" id="PF00425">
    <property type="entry name" value="Chorismate_bind"/>
    <property type="match status" value="1"/>
</dbReference>
<dbReference type="PANTHER" id="PTHR11236">
    <property type="entry name" value="AMINOBENZOATE/ANTHRANILATE SYNTHASE"/>
    <property type="match status" value="1"/>
</dbReference>
<evidence type="ECO:0000256" key="8">
    <source>
        <dbReference type="ARBA" id="ARBA00022723"/>
    </source>
</evidence>
<dbReference type="AlphaFoldDB" id="A0A3Q8WUD3"/>
<proteinExistence type="inferred from homology"/>
<dbReference type="GO" id="GO:0004049">
    <property type="term" value="F:anthranilate synthase activity"/>
    <property type="evidence" value="ECO:0007669"/>
    <property type="project" value="UniProtKB-EC"/>
</dbReference>
<evidence type="ECO:0000256" key="9">
    <source>
        <dbReference type="ARBA" id="ARBA00022822"/>
    </source>
</evidence>
<keyword evidence="9" id="KW-0822">Tryptophan biosynthesis</keyword>
<dbReference type="EC" id="4.1.3.27" evidence="5"/>
<feature type="domain" description="Chorismate-utilising enzyme C-terminal" evidence="15">
    <location>
        <begin position="244"/>
        <end position="501"/>
    </location>
</feature>
<keyword evidence="18" id="KW-1185">Reference proteome</keyword>
<accession>A0A3Q8WUD3</accession>
<comment type="cofactor">
    <cofactor evidence="1">
        <name>Mg(2+)</name>
        <dbReference type="ChEBI" id="CHEBI:18420"/>
    </cofactor>
</comment>
<evidence type="ECO:0000259" key="16">
    <source>
        <dbReference type="Pfam" id="PF04715"/>
    </source>
</evidence>
<dbReference type="SUPFAM" id="SSF56322">
    <property type="entry name" value="ADC synthase"/>
    <property type="match status" value="1"/>
</dbReference>
<protein>
    <recommendedName>
        <fullName evidence="6">Anthranilate synthase component 1</fullName>
        <ecNumber evidence="5">4.1.3.27</ecNumber>
    </recommendedName>
</protein>
<evidence type="ECO:0000256" key="5">
    <source>
        <dbReference type="ARBA" id="ARBA00012266"/>
    </source>
</evidence>
<evidence type="ECO:0000313" key="18">
    <source>
        <dbReference type="Proteomes" id="UP000270021"/>
    </source>
</evidence>
<keyword evidence="7" id="KW-0028">Amino-acid biosynthesis</keyword>
<keyword evidence="10" id="KW-0460">Magnesium</keyword>
<dbReference type="EMBL" id="CP034438">
    <property type="protein sequence ID" value="AZN29426.1"/>
    <property type="molecule type" value="Genomic_DNA"/>
</dbReference>
<sequence>MATDAARAGIDPEAAAWGDIFPTRDQFLTLAQTRRVVPVAAKLLIDDTSPTSIYRRLAAGRPGSFILESAEQNYWSNWSFVGVSSSATLTARGGTATWTGEVPAGLQREGSATELLRSALDTLASEPLPGMPPLTGGLVGVLGWDLLYDWEPTLGRSAPAEHSTPDVAMCLTEELVAIDHRRGVVWLIANAVNRNGLPEGAEAAYDRARAKVQEMIEAICAPQPALALAMSGEPSSTPRMRVTSEQFQDAVRTAQRHISDGDVFQVVLSQRADIDFDGDPIDVYLVLRSINPSPYMYCFNLQDGEGSFHVVGSSPETLVAVRDGTVTTFPIAGSRPRGATPAEDRELAEELLKDPKEISEHVMLVDLARNDLAKVSKPGTVEVGAFMDIARFSHIMHITSTVTGELRDSVSAVEALAAAFPAGTLSGAPKARAIEIIDELEPTRRGIYGGVAGYFDFAGNADLAIAIRTAIIEGGTASVQSGAGIVADSVPETEDIETRNKAAAAIRAVQIAQSLVSPGESEGDISGEPR</sequence>
<comment type="similarity">
    <text evidence="3">Belongs to the anthranilate synthase component I family.</text>
</comment>
<evidence type="ECO:0000256" key="12">
    <source>
        <dbReference type="ARBA" id="ARBA00023239"/>
    </source>
</evidence>
<dbReference type="Gene3D" id="3.60.120.10">
    <property type="entry name" value="Anthranilate synthase"/>
    <property type="match status" value="1"/>
</dbReference>
<evidence type="ECO:0000256" key="6">
    <source>
        <dbReference type="ARBA" id="ARBA00020653"/>
    </source>
</evidence>
<evidence type="ECO:0000256" key="13">
    <source>
        <dbReference type="ARBA" id="ARBA00025634"/>
    </source>
</evidence>
<dbReference type="KEGG" id="fsl:EJO69_03210"/>
<evidence type="ECO:0000259" key="15">
    <source>
        <dbReference type="Pfam" id="PF00425"/>
    </source>
</evidence>
<keyword evidence="8" id="KW-0479">Metal-binding</keyword>
<comment type="pathway">
    <text evidence="2">Amino-acid biosynthesis; L-tryptophan biosynthesis; L-tryptophan from chorismate: step 1/5.</text>
</comment>
<evidence type="ECO:0000256" key="4">
    <source>
        <dbReference type="ARBA" id="ARBA00011575"/>
    </source>
</evidence>
<keyword evidence="11" id="KW-0057">Aromatic amino acid biosynthesis</keyword>
<dbReference type="RefSeq" id="WP_126039154.1">
    <property type="nucleotide sequence ID" value="NZ_CP034438.1"/>
</dbReference>
<dbReference type="OrthoDB" id="3518032at2"/>
<dbReference type="PANTHER" id="PTHR11236:SF46">
    <property type="entry name" value="ANTHRANILATE SYNTHASE COMPONENT 1"/>
    <property type="match status" value="1"/>
</dbReference>